<gene>
    <name evidence="2" type="ORF">AAFF_G00085580</name>
</gene>
<feature type="compositionally biased region" description="Pro residues" evidence="1">
    <location>
        <begin position="623"/>
        <end position="635"/>
    </location>
</feature>
<feature type="region of interest" description="Disordered" evidence="1">
    <location>
        <begin position="374"/>
        <end position="434"/>
    </location>
</feature>
<feature type="region of interest" description="Disordered" evidence="1">
    <location>
        <begin position="60"/>
        <end position="177"/>
    </location>
</feature>
<feature type="compositionally biased region" description="Acidic residues" evidence="1">
    <location>
        <begin position="454"/>
        <end position="465"/>
    </location>
</feature>
<feature type="region of interest" description="Disordered" evidence="1">
    <location>
        <begin position="619"/>
        <end position="650"/>
    </location>
</feature>
<sequence>MAVKPREALSGRSGSKRPPREHSWEYVTDATMTSRFGKTYSRKGGDGNSKFDEVLSNKRATLSTKWGETTFKAQLGPKRPPPPAPEASEAPKRPRRSAAAEQEEPVEQGHEDPFGFDSDEEDSRPVTSRSVPQQARPAAAKLPPHPEPLRAERREHNSHAVAVATETTAPAGRTSSVLDADWSAQRVSEDFGSAYGSGRAPAAKTPQSWLNEGAQKHSYSWYKNASESDKKPISPTTSLKTEAKEPLDSWTSVMGLRSASPDAETFPGRDAPCWTAGYGQGDEKLDEPAPELDRDFSSSAELGHRDLGLPVEPSESDSQSLPRPSNCRTYRRPNKCKEAKPVGRGRARDYTVLHPSCLSVCNVTIQDSMERGIDDFPTTTSADPGEVSGWLRKKTEATPAKPARFRPAQSKTKKESKLEFFGFEENEGQEVEGDLVASGSANYKIKYFGFDDLSESDSEEDEEEGSQAAEKRRAKKAAAAAVAMAMSVDSPPPSDSQDSQASTITDILDFPDESYPAAFEVPKRQQGKLWDRTKESSRKIFSGPKKFLWHTVDEMFSAVSALCSPGRRVQMVTPDTCGPAQLLPAQFVILPCEAHHWSALIPAARRPSEALEKDLRFATPRRATPPMPLEAPTPRPCQASPSDATQEPAPPLRLLVLFSPRRSYAPPGELSLSAANAPRALFVRTPEV</sequence>
<name>A0AAD7RWP4_9TELE</name>
<dbReference type="EMBL" id="JAINUG010000153">
    <property type="protein sequence ID" value="KAJ8391786.1"/>
    <property type="molecule type" value="Genomic_DNA"/>
</dbReference>
<feature type="compositionally biased region" description="Low complexity" evidence="1">
    <location>
        <begin position="160"/>
        <end position="171"/>
    </location>
</feature>
<accession>A0AAD7RWP4</accession>
<feature type="region of interest" description="Disordered" evidence="1">
    <location>
        <begin position="454"/>
        <end position="474"/>
    </location>
</feature>
<proteinExistence type="predicted"/>
<feature type="compositionally biased region" description="Polar residues" evidence="1">
    <location>
        <begin position="316"/>
        <end position="328"/>
    </location>
</feature>
<comment type="caution">
    <text evidence="2">The sequence shown here is derived from an EMBL/GenBank/DDBJ whole genome shotgun (WGS) entry which is preliminary data.</text>
</comment>
<reference evidence="2" key="1">
    <citation type="journal article" date="2023" name="Science">
        <title>Genome structures resolve the early diversification of teleost fishes.</title>
        <authorList>
            <person name="Parey E."/>
            <person name="Louis A."/>
            <person name="Montfort J."/>
            <person name="Bouchez O."/>
            <person name="Roques C."/>
            <person name="Iampietro C."/>
            <person name="Lluch J."/>
            <person name="Castinel A."/>
            <person name="Donnadieu C."/>
            <person name="Desvignes T."/>
            <person name="Floi Bucao C."/>
            <person name="Jouanno E."/>
            <person name="Wen M."/>
            <person name="Mejri S."/>
            <person name="Dirks R."/>
            <person name="Jansen H."/>
            <person name="Henkel C."/>
            <person name="Chen W.J."/>
            <person name="Zahm M."/>
            <person name="Cabau C."/>
            <person name="Klopp C."/>
            <person name="Thompson A.W."/>
            <person name="Robinson-Rechavi M."/>
            <person name="Braasch I."/>
            <person name="Lecointre G."/>
            <person name="Bobe J."/>
            <person name="Postlethwait J.H."/>
            <person name="Berthelot C."/>
            <person name="Roest Crollius H."/>
            <person name="Guiguen Y."/>
        </authorList>
    </citation>
    <scope>NUCLEOTIDE SEQUENCE</scope>
    <source>
        <strain evidence="2">NC1722</strain>
    </source>
</reference>
<feature type="compositionally biased region" description="Basic and acidic residues" evidence="1">
    <location>
        <begin position="147"/>
        <end position="158"/>
    </location>
</feature>
<evidence type="ECO:0000256" key="1">
    <source>
        <dbReference type="SAM" id="MobiDB-lite"/>
    </source>
</evidence>
<feature type="compositionally biased region" description="Acidic residues" evidence="1">
    <location>
        <begin position="422"/>
        <end position="433"/>
    </location>
</feature>
<feature type="region of interest" description="Disordered" evidence="1">
    <location>
        <begin position="1"/>
        <end position="26"/>
    </location>
</feature>
<dbReference type="Proteomes" id="UP001221898">
    <property type="component" value="Unassembled WGS sequence"/>
</dbReference>
<keyword evidence="3" id="KW-1185">Reference proteome</keyword>
<organism evidence="2 3">
    <name type="scientific">Aldrovandia affinis</name>
    <dbReference type="NCBI Taxonomy" id="143900"/>
    <lineage>
        <taxon>Eukaryota</taxon>
        <taxon>Metazoa</taxon>
        <taxon>Chordata</taxon>
        <taxon>Craniata</taxon>
        <taxon>Vertebrata</taxon>
        <taxon>Euteleostomi</taxon>
        <taxon>Actinopterygii</taxon>
        <taxon>Neopterygii</taxon>
        <taxon>Teleostei</taxon>
        <taxon>Notacanthiformes</taxon>
        <taxon>Halosauridae</taxon>
        <taxon>Aldrovandia</taxon>
    </lineage>
</organism>
<evidence type="ECO:0000313" key="2">
    <source>
        <dbReference type="EMBL" id="KAJ8391786.1"/>
    </source>
</evidence>
<protein>
    <submittedName>
        <fullName evidence="2">Uncharacterized protein</fullName>
    </submittedName>
</protein>
<feature type="compositionally biased region" description="Basic and acidic residues" evidence="1">
    <location>
        <begin position="335"/>
        <end position="345"/>
    </location>
</feature>
<evidence type="ECO:0000313" key="3">
    <source>
        <dbReference type="Proteomes" id="UP001221898"/>
    </source>
</evidence>
<feature type="compositionally biased region" description="Basic and acidic residues" evidence="1">
    <location>
        <begin position="281"/>
        <end position="307"/>
    </location>
</feature>
<feature type="region of interest" description="Disordered" evidence="1">
    <location>
        <begin position="222"/>
        <end position="345"/>
    </location>
</feature>
<dbReference type="AlphaFoldDB" id="A0AAD7RWP4"/>